<accession>A0A9P4NMG8</accession>
<keyword evidence="9" id="KW-1185">Reference proteome</keyword>
<protein>
    <recommendedName>
        <fullName evidence="3">DNA damage-binding protein 1</fullName>
    </recommendedName>
</protein>
<dbReference type="Gene3D" id="1.10.150.910">
    <property type="match status" value="1"/>
</dbReference>
<dbReference type="AlphaFoldDB" id="A0A9P4NMG8"/>
<dbReference type="GO" id="GO:0005634">
    <property type="term" value="C:nucleus"/>
    <property type="evidence" value="ECO:0007669"/>
    <property type="project" value="UniProtKB-SubCell"/>
</dbReference>
<dbReference type="InterPro" id="IPR015943">
    <property type="entry name" value="WD40/YVTN_repeat-like_dom_sf"/>
</dbReference>
<name>A0A9P4NMG8_9PEZI</name>
<evidence type="ECO:0000256" key="1">
    <source>
        <dbReference type="ARBA" id="ARBA00004123"/>
    </source>
</evidence>
<dbReference type="InterPro" id="IPR050358">
    <property type="entry name" value="RSE1/DDB1/CFT1"/>
</dbReference>
<comment type="caution">
    <text evidence="8">The sequence shown here is derived from an EMBL/GenBank/DDBJ whole genome shotgun (WGS) entry which is preliminary data.</text>
</comment>
<dbReference type="InterPro" id="IPR004871">
    <property type="entry name" value="RSE1/DDB1/CPSF1_C"/>
</dbReference>
<dbReference type="Pfam" id="PF10433">
    <property type="entry name" value="Beta-prop_RSE1_1st"/>
    <property type="match status" value="1"/>
</dbReference>
<feature type="domain" description="RSE1/DDB1/CPSF1 first beta-propeller" evidence="6">
    <location>
        <begin position="12"/>
        <end position="369"/>
    </location>
</feature>
<dbReference type="InterPro" id="IPR011047">
    <property type="entry name" value="Quinoprotein_ADH-like_sf"/>
</dbReference>
<gene>
    <name evidence="8" type="ORF">EJ08DRAFT_735649</name>
</gene>
<feature type="domain" description="RSE1/DDB1/CPSF1 C-terminal" evidence="5">
    <location>
        <begin position="781"/>
        <end position="1101"/>
    </location>
</feature>
<proteinExistence type="inferred from homology"/>
<dbReference type="GO" id="GO:0003676">
    <property type="term" value="F:nucleic acid binding"/>
    <property type="evidence" value="ECO:0007669"/>
    <property type="project" value="InterPro"/>
</dbReference>
<feature type="domain" description="RSE1/DDB1/CPSF1 second beta-propeller" evidence="7">
    <location>
        <begin position="423"/>
        <end position="732"/>
    </location>
</feature>
<dbReference type="FunFam" id="2.130.10.10:FF:000629">
    <property type="entry name" value="UV-damaged DNA binding protein"/>
    <property type="match status" value="1"/>
</dbReference>
<reference evidence="8" key="1">
    <citation type="journal article" date="2020" name="Stud. Mycol.">
        <title>101 Dothideomycetes genomes: a test case for predicting lifestyles and emergence of pathogens.</title>
        <authorList>
            <person name="Haridas S."/>
            <person name="Albert R."/>
            <person name="Binder M."/>
            <person name="Bloem J."/>
            <person name="Labutti K."/>
            <person name="Salamov A."/>
            <person name="Andreopoulos B."/>
            <person name="Baker S."/>
            <person name="Barry K."/>
            <person name="Bills G."/>
            <person name="Bluhm B."/>
            <person name="Cannon C."/>
            <person name="Castanera R."/>
            <person name="Culley D."/>
            <person name="Daum C."/>
            <person name="Ezra D."/>
            <person name="Gonzalez J."/>
            <person name="Henrissat B."/>
            <person name="Kuo A."/>
            <person name="Liang C."/>
            <person name="Lipzen A."/>
            <person name="Lutzoni F."/>
            <person name="Magnuson J."/>
            <person name="Mondo S."/>
            <person name="Nolan M."/>
            <person name="Ohm R."/>
            <person name="Pangilinan J."/>
            <person name="Park H.-J."/>
            <person name="Ramirez L."/>
            <person name="Alfaro M."/>
            <person name="Sun H."/>
            <person name="Tritt A."/>
            <person name="Yoshinaga Y."/>
            <person name="Zwiers L.-H."/>
            <person name="Turgeon B."/>
            <person name="Goodwin S."/>
            <person name="Spatafora J."/>
            <person name="Crous P."/>
            <person name="Grigoriev I."/>
        </authorList>
    </citation>
    <scope>NUCLEOTIDE SEQUENCE</scope>
    <source>
        <strain evidence="8">CBS 130266</strain>
    </source>
</reference>
<evidence type="ECO:0000259" key="5">
    <source>
        <dbReference type="Pfam" id="PF03178"/>
    </source>
</evidence>
<organism evidence="8 9">
    <name type="scientific">Tothia fuscella</name>
    <dbReference type="NCBI Taxonomy" id="1048955"/>
    <lineage>
        <taxon>Eukaryota</taxon>
        <taxon>Fungi</taxon>
        <taxon>Dikarya</taxon>
        <taxon>Ascomycota</taxon>
        <taxon>Pezizomycotina</taxon>
        <taxon>Dothideomycetes</taxon>
        <taxon>Pleosporomycetidae</taxon>
        <taxon>Venturiales</taxon>
        <taxon>Cylindrosympodiaceae</taxon>
        <taxon>Tothia</taxon>
    </lineage>
</organism>
<comment type="subcellular location">
    <subcellularLocation>
        <location evidence="1">Nucleus</location>
    </subcellularLocation>
</comment>
<evidence type="ECO:0000259" key="6">
    <source>
        <dbReference type="Pfam" id="PF10433"/>
    </source>
</evidence>
<dbReference type="Pfam" id="PF23726">
    <property type="entry name" value="Beta-prop_RSE1_2nd"/>
    <property type="match status" value="1"/>
</dbReference>
<dbReference type="SUPFAM" id="SSF51004">
    <property type="entry name" value="C-terminal (heme d1) domain of cytochrome cd1-nitrite reductase"/>
    <property type="match status" value="1"/>
</dbReference>
<evidence type="ECO:0000313" key="9">
    <source>
        <dbReference type="Proteomes" id="UP000800235"/>
    </source>
</evidence>
<comment type="similarity">
    <text evidence="2">Belongs to the DDB1 family.</text>
</comment>
<evidence type="ECO:0000256" key="4">
    <source>
        <dbReference type="ARBA" id="ARBA00023242"/>
    </source>
</evidence>
<dbReference type="InterPro" id="IPR011048">
    <property type="entry name" value="Haem_d1_sf"/>
</dbReference>
<evidence type="ECO:0000256" key="3">
    <source>
        <dbReference type="ARBA" id="ARBA00014577"/>
    </source>
</evidence>
<dbReference type="OrthoDB" id="433457at2759"/>
<evidence type="ECO:0000256" key="2">
    <source>
        <dbReference type="ARBA" id="ARBA00007453"/>
    </source>
</evidence>
<dbReference type="Proteomes" id="UP000800235">
    <property type="component" value="Unassembled WGS sequence"/>
</dbReference>
<dbReference type="Gene3D" id="2.130.10.10">
    <property type="entry name" value="YVTN repeat-like/Quinoprotein amine dehydrogenase"/>
    <property type="match status" value="3"/>
</dbReference>
<evidence type="ECO:0000313" key="8">
    <source>
        <dbReference type="EMBL" id="KAF2428256.1"/>
    </source>
</evidence>
<dbReference type="InterPro" id="IPR058543">
    <property type="entry name" value="Beta-prop_RSE1/DDB1/CPSF1_2nd"/>
</dbReference>
<dbReference type="Pfam" id="PF03178">
    <property type="entry name" value="CPSF_A"/>
    <property type="match status" value="1"/>
</dbReference>
<keyword evidence="4" id="KW-0539">Nucleus</keyword>
<dbReference type="EMBL" id="MU007055">
    <property type="protein sequence ID" value="KAF2428256.1"/>
    <property type="molecule type" value="Genomic_DNA"/>
</dbReference>
<dbReference type="SUPFAM" id="SSF50998">
    <property type="entry name" value="Quinoprotein alcohol dehydrogenase-like"/>
    <property type="match status" value="1"/>
</dbReference>
<dbReference type="InterPro" id="IPR018846">
    <property type="entry name" value="Beta-prop_RSE1/DDB1/CPSF1_1st"/>
</dbReference>
<sequence>MAYLAPIHRPSSVRHALKLQFLSPEEDCLVVAKSNRLEFYTITEGDGIALQFSRVLYGKVTMLQKIRPMAAPTEHLFVGTDRAMYFTLSWDPGSKQLKTEMSYMDLADRTARESQTGDRCLLDPTNEFFTLEVYEGIITTMSLVKKDRKKHIIESGVLGEPAVSRIPEFFVRSSAFLPRAGEKPRLALLHEDYDSKVRLKIRELTYAPGNGSDPIVEFDDDKLGPHSHPMDMGASIIIPIAGPPYGLLILGETSISYFNDSNYRIITRPLDEATIFVAWEQIDTQRYVLADDYGKLYLLMLMLDFEENVQEWRVDVIGETPRASVLVYLDAGCLFLGSYQGDSQVIRIVDGGSSRGGGNGSVEVLQTFSNIGPILDFTIMDMGNRSGEGQVNEYSSGQARIVTGSGAWKDGSLRSVRSGVGMEELGILAEMEHVTNMFSLKSDPSSAYVNTLLVSFINESRVFFFGEDGNVEELAEHRGLLLTEQTLLATNLPDALLLQVTSTSVRITDLDSSMVRSVWSPEASGQITAVAATEQYVVVSIDGTTLQVLALADRLTPHSQRTFSADEQLACVTISPSLPDVCVIGFWQDSIVSVLDIHTLKTLQSTTTSDDAIPRNLLITNLFPAHHPPTLLVAMADGNVVTYDMNPSTYDFGSKKSTILGTQQANFKALPRGNGTHSVFATCEHPSLIYASEERIVFSAVTAEKAVCVCPFDSVAYPGAVAIASSEDLRVAIIDTERTTHVQTLSVNETVRRIAYSPNLKAFGLGTIKRTLRDGMELVESHFKLADEVLFKELDTYKLNVDELVECVMRAELNDGTGSLAERFVIGTAYLDDAFAENLRGRILVFEVVENRILKLITELPLKGACRCLAMVDGNIAAALIKTVVIYSFDYNKNPSHGTLTKKCTYRTATAPIDIAVTGNLIAIADLMKSVSVIEYKRGREGLPDILVEVARHYQTTWGTAVASVGQGLWLEGDAEGNLLVLAKEEEGVSEEDRRRLRVVGEVGLGEMVNRIRSVDVVGVGGAVIVPRAFLGTVDGSIYLFGLISQERQNFLMQLQANLAECVASPGNIPFNFFRGFRNQIRQAEEPMRFVDGELIEKFLDCSDEVQERVVRGLGVEVGEVRDLVEGLRRLC</sequence>
<evidence type="ECO:0000259" key="7">
    <source>
        <dbReference type="Pfam" id="PF23726"/>
    </source>
</evidence>
<dbReference type="PANTHER" id="PTHR10644">
    <property type="entry name" value="DNA REPAIR/RNA PROCESSING CPSF FAMILY"/>
    <property type="match status" value="1"/>
</dbReference>